<comment type="caution">
    <text evidence="1">The sequence shown here is derived from an EMBL/GenBank/DDBJ whole genome shotgun (WGS) entry which is preliminary data.</text>
</comment>
<dbReference type="AlphaFoldDB" id="A0A645CKC0"/>
<dbReference type="Pfam" id="PF13483">
    <property type="entry name" value="Lactamase_B_3"/>
    <property type="match status" value="1"/>
</dbReference>
<protein>
    <recommendedName>
        <fullName evidence="2">Metallo-beta-lactamase domain-containing protein</fullName>
    </recommendedName>
</protein>
<dbReference type="EMBL" id="VSSQ01027903">
    <property type="protein sequence ID" value="MPM77373.1"/>
    <property type="molecule type" value="Genomic_DNA"/>
</dbReference>
<dbReference type="SUPFAM" id="SSF56281">
    <property type="entry name" value="Metallo-hydrolase/oxidoreductase"/>
    <property type="match status" value="1"/>
</dbReference>
<organism evidence="1">
    <name type="scientific">bioreactor metagenome</name>
    <dbReference type="NCBI Taxonomy" id="1076179"/>
    <lineage>
        <taxon>unclassified sequences</taxon>
        <taxon>metagenomes</taxon>
        <taxon>ecological metagenomes</taxon>
    </lineage>
</organism>
<dbReference type="InterPro" id="IPR036866">
    <property type="entry name" value="RibonucZ/Hydroxyglut_hydro"/>
</dbReference>
<accession>A0A645CKC0</accession>
<evidence type="ECO:0000313" key="1">
    <source>
        <dbReference type="EMBL" id="MPM77373.1"/>
    </source>
</evidence>
<reference evidence="1" key="1">
    <citation type="submission" date="2019-08" db="EMBL/GenBank/DDBJ databases">
        <authorList>
            <person name="Kucharzyk K."/>
            <person name="Murdoch R.W."/>
            <person name="Higgins S."/>
            <person name="Loffler F."/>
        </authorList>
    </citation>
    <scope>NUCLEOTIDE SEQUENCE</scope>
</reference>
<name>A0A645CKC0_9ZZZZ</name>
<dbReference type="PANTHER" id="PTHR39189:SF1">
    <property type="entry name" value="UPF0173 METAL-DEPENDENT HYDROLASE YTKL"/>
    <property type="match status" value="1"/>
</dbReference>
<dbReference type="Gene3D" id="3.60.15.10">
    <property type="entry name" value="Ribonuclease Z/Hydroxyacylglutathione hydrolase-like"/>
    <property type="match status" value="1"/>
</dbReference>
<proteinExistence type="predicted"/>
<gene>
    <name evidence="1" type="ORF">SDC9_124376</name>
</gene>
<sequence>MAQLLYQGHASFRIVSEDGTVIYIDPYVGEGYDLPADLILVTHEHSDHNKVSIVPQKQGARIIRASDALKNGKYASFQIGGVKLEAVEACNRNHKKEECVGFLLTVDGATLYHAGDTSETGRMKELAARALDWALLPVDGVYNMDADEASRCAALIGAKHSVPIHTAPGRLFDAKTAEAFHCPGRVIMRPGETAAL</sequence>
<dbReference type="PANTHER" id="PTHR39189">
    <property type="entry name" value="UPF0173 METAL-DEPENDENT HYDROLASE YTKL"/>
    <property type="match status" value="1"/>
</dbReference>
<evidence type="ECO:0008006" key="2">
    <source>
        <dbReference type="Google" id="ProtNLM"/>
    </source>
</evidence>